<comment type="caution">
    <text evidence="3">The sequence shown here is derived from an EMBL/GenBank/DDBJ whole genome shotgun (WGS) entry which is preliminary data.</text>
</comment>
<dbReference type="RefSeq" id="WP_377817560.1">
    <property type="nucleotide sequence ID" value="NZ_JBHSLU010000070.1"/>
</dbReference>
<protein>
    <submittedName>
        <fullName evidence="3">SDR family NAD(P)-dependent oxidoreductase</fullName>
        <ecNumber evidence="3">1.1.1.-</ecNumber>
    </submittedName>
</protein>
<sequence>MANTQMSGHGVPAGEVLAGKVAIVTGAAQGLGAGFALTLAKAGARVVVGDLSDVSVTCAAIADIGGESLGAWLDVTDPASVRGVVEAARARFGGVDILVNNAAISGQLQLTPLTELNSADWDRVMAVNVRGVFECIKAVAPLMQERGYGKIINLASGTAIKGSPGLAHYVASKGAVISLTRAAARELGAQGVRVNALAPGLTMSEAMIANQSWTREMVANNIASRALKREATPADLMGALLFLASPASDFITGQTLSADGGSVMN</sequence>
<dbReference type="PANTHER" id="PTHR24321">
    <property type="entry name" value="DEHYDROGENASES, SHORT CHAIN"/>
    <property type="match status" value="1"/>
</dbReference>
<dbReference type="PRINTS" id="PR00081">
    <property type="entry name" value="GDHRDH"/>
</dbReference>
<dbReference type="Gene3D" id="3.40.50.720">
    <property type="entry name" value="NAD(P)-binding Rossmann-like Domain"/>
    <property type="match status" value="1"/>
</dbReference>
<accession>A0ABW0P7Q0</accession>
<dbReference type="PANTHER" id="PTHR24321:SF8">
    <property type="entry name" value="ESTRADIOL 17-BETA-DEHYDROGENASE 8-RELATED"/>
    <property type="match status" value="1"/>
</dbReference>
<keyword evidence="4" id="KW-1185">Reference proteome</keyword>
<evidence type="ECO:0000313" key="3">
    <source>
        <dbReference type="EMBL" id="MFC5507782.1"/>
    </source>
</evidence>
<evidence type="ECO:0000256" key="1">
    <source>
        <dbReference type="ARBA" id="ARBA00006484"/>
    </source>
</evidence>
<gene>
    <name evidence="3" type="ORF">ACFPN9_21280</name>
</gene>
<dbReference type="Pfam" id="PF13561">
    <property type="entry name" value="adh_short_C2"/>
    <property type="match status" value="1"/>
</dbReference>
<dbReference type="GO" id="GO:0016491">
    <property type="term" value="F:oxidoreductase activity"/>
    <property type="evidence" value="ECO:0007669"/>
    <property type="project" value="UniProtKB-KW"/>
</dbReference>
<dbReference type="CDD" id="cd05233">
    <property type="entry name" value="SDR_c"/>
    <property type="match status" value="1"/>
</dbReference>
<evidence type="ECO:0000313" key="4">
    <source>
        <dbReference type="Proteomes" id="UP001596060"/>
    </source>
</evidence>
<dbReference type="PRINTS" id="PR00080">
    <property type="entry name" value="SDRFAMILY"/>
</dbReference>
<dbReference type="InterPro" id="IPR036291">
    <property type="entry name" value="NAD(P)-bd_dom_sf"/>
</dbReference>
<dbReference type="EC" id="1.1.1.-" evidence="3"/>
<proteinExistence type="inferred from homology"/>
<reference evidence="4" key="1">
    <citation type="journal article" date="2019" name="Int. J. Syst. Evol. Microbiol.">
        <title>The Global Catalogue of Microorganisms (GCM) 10K type strain sequencing project: providing services to taxonomists for standard genome sequencing and annotation.</title>
        <authorList>
            <consortium name="The Broad Institute Genomics Platform"/>
            <consortium name="The Broad Institute Genome Sequencing Center for Infectious Disease"/>
            <person name="Wu L."/>
            <person name="Ma J."/>
        </authorList>
    </citation>
    <scope>NUCLEOTIDE SEQUENCE [LARGE SCALE GENOMIC DNA]</scope>
    <source>
        <strain evidence="4">CCUG 43117</strain>
    </source>
</reference>
<dbReference type="InterPro" id="IPR020904">
    <property type="entry name" value="Sc_DH/Rdtase_CS"/>
</dbReference>
<evidence type="ECO:0000256" key="2">
    <source>
        <dbReference type="ARBA" id="ARBA00023002"/>
    </source>
</evidence>
<organism evidence="3 4">
    <name type="scientific">Bosea massiliensis</name>
    <dbReference type="NCBI Taxonomy" id="151419"/>
    <lineage>
        <taxon>Bacteria</taxon>
        <taxon>Pseudomonadati</taxon>
        <taxon>Pseudomonadota</taxon>
        <taxon>Alphaproteobacteria</taxon>
        <taxon>Hyphomicrobiales</taxon>
        <taxon>Boseaceae</taxon>
        <taxon>Bosea</taxon>
    </lineage>
</organism>
<keyword evidence="2 3" id="KW-0560">Oxidoreductase</keyword>
<name>A0ABW0P7Q0_9HYPH</name>
<dbReference type="Proteomes" id="UP001596060">
    <property type="component" value="Unassembled WGS sequence"/>
</dbReference>
<dbReference type="InterPro" id="IPR002347">
    <property type="entry name" value="SDR_fam"/>
</dbReference>
<dbReference type="PROSITE" id="PS00061">
    <property type="entry name" value="ADH_SHORT"/>
    <property type="match status" value="1"/>
</dbReference>
<dbReference type="EMBL" id="JBHSLU010000070">
    <property type="protein sequence ID" value="MFC5507782.1"/>
    <property type="molecule type" value="Genomic_DNA"/>
</dbReference>
<comment type="similarity">
    <text evidence="1">Belongs to the short-chain dehydrogenases/reductases (SDR) family.</text>
</comment>
<dbReference type="SUPFAM" id="SSF51735">
    <property type="entry name" value="NAD(P)-binding Rossmann-fold domains"/>
    <property type="match status" value="1"/>
</dbReference>
<dbReference type="NCBIfam" id="NF005559">
    <property type="entry name" value="PRK07231.1"/>
    <property type="match status" value="1"/>
</dbReference>